<proteinExistence type="predicted"/>
<dbReference type="RefSeq" id="WP_187581215.1">
    <property type="nucleotide sequence ID" value="NZ_JACLHY010000001.1"/>
</dbReference>
<name>A0ABR7QH63_9FLAO</name>
<dbReference type="EMBL" id="JACLHY010000001">
    <property type="protein sequence ID" value="MBC8766533.1"/>
    <property type="molecule type" value="Genomic_DNA"/>
</dbReference>
<reference evidence="2 3" key="1">
    <citation type="submission" date="2020-08" db="EMBL/GenBank/DDBJ databases">
        <title>Arenibacter gaetbuli sp. nov., isolated from a sand dune.</title>
        <authorList>
            <person name="Park S."/>
            <person name="Yoon J.-H."/>
        </authorList>
    </citation>
    <scope>NUCLEOTIDE SEQUENCE [LARGE SCALE GENOMIC DNA]</scope>
    <source>
        <strain evidence="2 3">BSSL-BM3</strain>
    </source>
</reference>
<evidence type="ECO:0000313" key="3">
    <source>
        <dbReference type="Proteomes" id="UP000618952"/>
    </source>
</evidence>
<feature type="signal peptide" evidence="1">
    <location>
        <begin position="1"/>
        <end position="19"/>
    </location>
</feature>
<sequence length="71" mass="7729">MKKSIFILPLLFAAAISLSGCRETKTVKDEPKGDIERAVDEAEDGVKRAGEEVKGAYKEVKEEVDGSTDDN</sequence>
<protein>
    <recommendedName>
        <fullName evidence="4">YtxH domain-containing protein</fullName>
    </recommendedName>
</protein>
<organism evidence="2 3">
    <name type="scientific">Arenibacter arenosicollis</name>
    <dbReference type="NCBI Taxonomy" id="2762274"/>
    <lineage>
        <taxon>Bacteria</taxon>
        <taxon>Pseudomonadati</taxon>
        <taxon>Bacteroidota</taxon>
        <taxon>Flavobacteriia</taxon>
        <taxon>Flavobacteriales</taxon>
        <taxon>Flavobacteriaceae</taxon>
        <taxon>Arenibacter</taxon>
    </lineage>
</organism>
<feature type="chain" id="PRO_5045992152" description="YtxH domain-containing protein" evidence="1">
    <location>
        <begin position="20"/>
        <end position="71"/>
    </location>
</feature>
<evidence type="ECO:0000313" key="2">
    <source>
        <dbReference type="EMBL" id="MBC8766533.1"/>
    </source>
</evidence>
<accession>A0ABR7QH63</accession>
<comment type="caution">
    <text evidence="2">The sequence shown here is derived from an EMBL/GenBank/DDBJ whole genome shotgun (WGS) entry which is preliminary data.</text>
</comment>
<keyword evidence="1" id="KW-0732">Signal</keyword>
<keyword evidence="3" id="KW-1185">Reference proteome</keyword>
<evidence type="ECO:0008006" key="4">
    <source>
        <dbReference type="Google" id="ProtNLM"/>
    </source>
</evidence>
<evidence type="ECO:0000256" key="1">
    <source>
        <dbReference type="SAM" id="SignalP"/>
    </source>
</evidence>
<gene>
    <name evidence="2" type="ORF">H4O18_00880</name>
</gene>
<dbReference type="PROSITE" id="PS51257">
    <property type="entry name" value="PROKAR_LIPOPROTEIN"/>
    <property type="match status" value="1"/>
</dbReference>
<dbReference type="Proteomes" id="UP000618952">
    <property type="component" value="Unassembled WGS sequence"/>
</dbReference>